<name>A0AA86Q5N3_9EUKA</name>
<protein>
    <submittedName>
        <fullName evidence="4">SANT/Myb domain</fullName>
    </submittedName>
    <submittedName>
        <fullName evidence="5">SANT/Myb_domain</fullName>
    </submittedName>
</protein>
<dbReference type="EMBL" id="CATOUU010000762">
    <property type="protein sequence ID" value="CAI9946316.1"/>
    <property type="molecule type" value="Genomic_DNA"/>
</dbReference>
<dbReference type="InterPro" id="IPR017884">
    <property type="entry name" value="SANT_dom"/>
</dbReference>
<evidence type="ECO:0000259" key="2">
    <source>
        <dbReference type="PROSITE" id="PS51294"/>
    </source>
</evidence>
<organism evidence="4">
    <name type="scientific">Hexamita inflata</name>
    <dbReference type="NCBI Taxonomy" id="28002"/>
    <lineage>
        <taxon>Eukaryota</taxon>
        <taxon>Metamonada</taxon>
        <taxon>Diplomonadida</taxon>
        <taxon>Hexamitidae</taxon>
        <taxon>Hexamitinae</taxon>
        <taxon>Hexamita</taxon>
    </lineage>
</organism>
<evidence type="ECO:0000313" key="5">
    <source>
        <dbReference type="EMBL" id="CAL6021392.1"/>
    </source>
</evidence>
<evidence type="ECO:0000313" key="6">
    <source>
        <dbReference type="EMBL" id="CAL6021408.1"/>
    </source>
</evidence>
<keyword evidence="7" id="KW-1185">Reference proteome</keyword>
<dbReference type="AlphaFoldDB" id="A0AA86Q5N3"/>
<feature type="domain" description="SANT" evidence="1">
    <location>
        <begin position="4"/>
        <end position="52"/>
    </location>
</feature>
<dbReference type="PROSITE" id="PS51294">
    <property type="entry name" value="HTH_MYB"/>
    <property type="match status" value="1"/>
</dbReference>
<accession>A0AA86Q5N3</accession>
<dbReference type="EMBL" id="CAXDID020000089">
    <property type="protein sequence ID" value="CAL6021392.1"/>
    <property type="molecule type" value="Genomic_DNA"/>
</dbReference>
<dbReference type="InterPro" id="IPR017930">
    <property type="entry name" value="Myb_dom"/>
</dbReference>
<feature type="domain" description="HTH myb-type" evidence="2">
    <location>
        <begin position="1"/>
        <end position="55"/>
    </location>
</feature>
<reference evidence="5 7" key="2">
    <citation type="submission" date="2024-07" db="EMBL/GenBank/DDBJ databases">
        <authorList>
            <person name="Akdeniz Z."/>
        </authorList>
    </citation>
    <scope>NUCLEOTIDE SEQUENCE [LARGE SCALE GENOMIC DNA]</scope>
</reference>
<dbReference type="Gene3D" id="1.10.10.60">
    <property type="entry name" value="Homeodomain-like"/>
    <property type="match status" value="1"/>
</dbReference>
<evidence type="ECO:0000313" key="4">
    <source>
        <dbReference type="EMBL" id="CAI9946324.1"/>
    </source>
</evidence>
<dbReference type="Proteomes" id="UP001642409">
    <property type="component" value="Unassembled WGS sequence"/>
</dbReference>
<dbReference type="InterPro" id="IPR009057">
    <property type="entry name" value="Homeodomain-like_sf"/>
</dbReference>
<evidence type="ECO:0000313" key="3">
    <source>
        <dbReference type="EMBL" id="CAI9946316.1"/>
    </source>
</evidence>
<dbReference type="CDD" id="cd00167">
    <property type="entry name" value="SANT"/>
    <property type="match status" value="1"/>
</dbReference>
<dbReference type="InterPro" id="IPR001005">
    <property type="entry name" value="SANT/Myb"/>
</dbReference>
<comment type="caution">
    <text evidence="4">The sequence shown here is derived from an EMBL/GenBank/DDBJ whole genome shotgun (WGS) entry which is preliminary data.</text>
</comment>
<dbReference type="SUPFAM" id="SSF46689">
    <property type="entry name" value="Homeodomain-like"/>
    <property type="match status" value="1"/>
</dbReference>
<dbReference type="PROSITE" id="PS51293">
    <property type="entry name" value="SANT"/>
    <property type="match status" value="1"/>
</dbReference>
<dbReference type="EMBL" id="CATOUU010000762">
    <property type="protein sequence ID" value="CAI9946324.1"/>
    <property type="molecule type" value="Genomic_DNA"/>
</dbReference>
<dbReference type="EMBL" id="CAXDID020000089">
    <property type="protein sequence ID" value="CAL6021408.1"/>
    <property type="molecule type" value="Genomic_DNA"/>
</dbReference>
<dbReference type="Pfam" id="PF00249">
    <property type="entry name" value="Myb_DNA-binding"/>
    <property type="match status" value="1"/>
</dbReference>
<proteinExistence type="predicted"/>
<gene>
    <name evidence="5" type="ORF">HINF_LOCUS28141</name>
    <name evidence="6" type="ORF">HINF_LOCUS28149</name>
    <name evidence="3" type="ORF">HINF_LOCUS33961</name>
    <name evidence="4" type="ORF">HINF_LOCUS33969</name>
</gene>
<evidence type="ECO:0000313" key="7">
    <source>
        <dbReference type="Proteomes" id="UP001642409"/>
    </source>
</evidence>
<reference evidence="4" key="1">
    <citation type="submission" date="2023-06" db="EMBL/GenBank/DDBJ databases">
        <authorList>
            <person name="Kurt Z."/>
        </authorList>
    </citation>
    <scope>NUCLEOTIDE SEQUENCE</scope>
</reference>
<dbReference type="SMART" id="SM00717">
    <property type="entry name" value="SANT"/>
    <property type="match status" value="1"/>
</dbReference>
<sequence>MSKRQLTKWSEQEQQLFDQLLLQYKRNFKMIAQQIPNRSYNQVRSHYYNEVNKTGPKLVMVAQSQDNTNDIAENDLYLKLSELLNKQVD</sequence>
<evidence type="ECO:0000259" key="1">
    <source>
        <dbReference type="PROSITE" id="PS51293"/>
    </source>
</evidence>